<dbReference type="GO" id="GO:0016491">
    <property type="term" value="F:oxidoreductase activity"/>
    <property type="evidence" value="ECO:0007669"/>
    <property type="project" value="TreeGrafter"/>
</dbReference>
<dbReference type="PANTHER" id="PTHR43544:SF12">
    <property type="entry name" value="NAD(P)-BINDING ROSSMANN-FOLD SUPERFAMILY PROTEIN"/>
    <property type="match status" value="1"/>
</dbReference>
<dbReference type="PRINTS" id="PR00081">
    <property type="entry name" value="GDHRDH"/>
</dbReference>
<dbReference type="InterPro" id="IPR036291">
    <property type="entry name" value="NAD(P)-bd_dom_sf"/>
</dbReference>
<accession>A0A315EUD6</accession>
<protein>
    <submittedName>
        <fullName evidence="1">Short-chain dehydrogenase</fullName>
    </submittedName>
</protein>
<keyword evidence="2" id="KW-1185">Reference proteome</keyword>
<dbReference type="Gene3D" id="3.40.50.720">
    <property type="entry name" value="NAD(P)-binding Rossmann-like Domain"/>
    <property type="match status" value="1"/>
</dbReference>
<name>A0A315EUD6_9BURK</name>
<dbReference type="AlphaFoldDB" id="A0A315EUD6"/>
<proteinExistence type="predicted"/>
<dbReference type="InterPro" id="IPR002347">
    <property type="entry name" value="SDR_fam"/>
</dbReference>
<organism evidence="1 2">
    <name type="scientific">Limnohabitans curvus</name>
    <dbReference type="NCBI Taxonomy" id="323423"/>
    <lineage>
        <taxon>Bacteria</taxon>
        <taxon>Pseudomonadati</taxon>
        <taxon>Pseudomonadota</taxon>
        <taxon>Betaproteobacteria</taxon>
        <taxon>Burkholderiales</taxon>
        <taxon>Comamonadaceae</taxon>
        <taxon>Limnohabitans</taxon>
    </lineage>
</organism>
<dbReference type="PANTHER" id="PTHR43544">
    <property type="entry name" value="SHORT-CHAIN DEHYDROGENASE/REDUCTASE"/>
    <property type="match status" value="1"/>
</dbReference>
<reference evidence="1 2" key="1">
    <citation type="submission" date="2017-04" db="EMBL/GenBank/DDBJ databases">
        <title>Unexpected and diverse lifestyles within the genus Limnohabitans.</title>
        <authorList>
            <person name="Kasalicky V."/>
            <person name="Mehrshad M."/>
            <person name="Andrei S.-A."/>
            <person name="Salcher M."/>
            <person name="Kratochvilova H."/>
            <person name="Simek K."/>
            <person name="Ghai R."/>
        </authorList>
    </citation>
    <scope>NUCLEOTIDE SEQUENCE [LARGE SCALE GENOMIC DNA]</scope>
    <source>
        <strain evidence="1 2">MWH-C5</strain>
    </source>
</reference>
<dbReference type="SUPFAM" id="SSF51735">
    <property type="entry name" value="NAD(P)-binding Rossmann-fold domains"/>
    <property type="match status" value="1"/>
</dbReference>
<dbReference type="InterPro" id="IPR051468">
    <property type="entry name" value="Fungal_SecMetab_SDRs"/>
</dbReference>
<dbReference type="GO" id="GO:0005737">
    <property type="term" value="C:cytoplasm"/>
    <property type="evidence" value="ECO:0007669"/>
    <property type="project" value="TreeGrafter"/>
</dbReference>
<comment type="caution">
    <text evidence="1">The sequence shown here is derived from an EMBL/GenBank/DDBJ whole genome shotgun (WGS) entry which is preliminary data.</text>
</comment>
<gene>
    <name evidence="1" type="ORF">B9Z44_13405</name>
</gene>
<dbReference type="EMBL" id="NESP01000001">
    <property type="protein sequence ID" value="PUE60478.1"/>
    <property type="molecule type" value="Genomic_DNA"/>
</dbReference>
<dbReference type="Pfam" id="PF00106">
    <property type="entry name" value="adh_short"/>
    <property type="match status" value="1"/>
</dbReference>
<evidence type="ECO:0000313" key="2">
    <source>
        <dbReference type="Proteomes" id="UP000251341"/>
    </source>
</evidence>
<sequence>MARRGDRGCVCPPKSAGVFAGHIHRREDADVLKSLGTSYRALVLGASGALGSAFVEVLQADAACSQVVGLSRSSQPAFRLEDEASMAAAVAALVAESQAPFHLIIDATGALTIDGQGPEKHLGALNATQLVRAFEVNTIGPALLLKHFMPLLATEQRSIYAKLSARVGSISDNRKGGWYSYRAAKAALNMVLQTAAIEAARKRPQLVVAAMQPGTVASGLSAPFVPAKDCLTPAQSVAGLLNALDDLPAQAVAHFVDYKGAAIPW</sequence>
<dbReference type="Proteomes" id="UP000251341">
    <property type="component" value="Unassembled WGS sequence"/>
</dbReference>
<evidence type="ECO:0000313" key="1">
    <source>
        <dbReference type="EMBL" id="PUE60478.1"/>
    </source>
</evidence>